<feature type="transmembrane region" description="Helical" evidence="7">
    <location>
        <begin position="200"/>
        <end position="220"/>
    </location>
</feature>
<organism evidence="9 10">
    <name type="scientific">Candidatus Colwellbacteria bacterium RIFCSPLOWO2_02_FULL_44_20b</name>
    <dbReference type="NCBI Taxonomy" id="1797691"/>
    <lineage>
        <taxon>Bacteria</taxon>
        <taxon>Candidatus Colwelliibacteriota</taxon>
    </lineage>
</organism>
<name>A0A1G1Z896_9BACT</name>
<feature type="transmembrane region" description="Helical" evidence="7">
    <location>
        <begin position="350"/>
        <end position="370"/>
    </location>
</feature>
<dbReference type="GO" id="GO:0009252">
    <property type="term" value="P:peptidoglycan biosynthetic process"/>
    <property type="evidence" value="ECO:0007669"/>
    <property type="project" value="UniProtKB-UniRule"/>
</dbReference>
<keyword evidence="7" id="KW-0961">Cell wall biogenesis/degradation</keyword>
<dbReference type="EMBL" id="MHIZ01000003">
    <property type="protein sequence ID" value="OGY60848.1"/>
    <property type="molecule type" value="Genomic_DNA"/>
</dbReference>
<dbReference type="GO" id="GO:0051992">
    <property type="term" value="F:UDP-N-acetylmuramoyl-L-alanyl-D-glutamyl-meso-2,6-diaminopimelyl-D-alanyl-D-alanine:undecaprenyl-phosphate transferase activity"/>
    <property type="evidence" value="ECO:0007669"/>
    <property type="project" value="RHEA"/>
</dbReference>
<keyword evidence="7 8" id="KW-0460">Magnesium</keyword>
<comment type="caution">
    <text evidence="9">The sequence shown here is derived from an EMBL/GenBank/DDBJ whole genome shotgun (WGS) entry which is preliminary data.</text>
</comment>
<comment type="function">
    <text evidence="7">Catalyzes the initial step of the lipid cycle reactions in the biosynthesis of the cell wall peptidoglycan: transfers peptidoglycan precursor phospho-MurNAc-pentapeptide from UDP-MurNAc-pentapeptide onto the lipid carrier undecaprenyl phosphate, yielding undecaprenyl-pyrophosphoryl-MurNAc-pentapeptide, known as lipid I.</text>
</comment>
<evidence type="ECO:0000256" key="7">
    <source>
        <dbReference type="HAMAP-Rule" id="MF_00038"/>
    </source>
</evidence>
<keyword evidence="7 8" id="KW-0479">Metal-binding</keyword>
<comment type="cofactor">
    <cofactor evidence="7 8">
        <name>Mg(2+)</name>
        <dbReference type="ChEBI" id="CHEBI:18420"/>
    </cofactor>
</comment>
<dbReference type="GO" id="GO:0071555">
    <property type="term" value="P:cell wall organization"/>
    <property type="evidence" value="ECO:0007669"/>
    <property type="project" value="UniProtKB-KW"/>
</dbReference>
<feature type="transmembrane region" description="Helical" evidence="7">
    <location>
        <begin position="251"/>
        <end position="270"/>
    </location>
</feature>
<evidence type="ECO:0000313" key="9">
    <source>
        <dbReference type="EMBL" id="OGY60848.1"/>
    </source>
</evidence>
<keyword evidence="7" id="KW-1003">Cell membrane</keyword>
<sequence>MAIISQSILFLLISALLGFLCAPVLRQVLIKYRVVREAKIEDKLGHETRINKAGTPVMGGLLVILVTAFITVLFNWDRSFSWVPIGVMLFSAALGGVDDLLNIFGRKRRIRSVTLVKTLSKVHKGLWGRLWYKIVLPFARIRGYLKLLGSNPGKGIQVHEKLFLQFLAGLATAWWLFFKLGPQWKLVWLPFSQNGGLDIGWLLIPIIILIVMATANAVNLADGLDGLAGGTLISGFGGLLIISWFQGNTVFAVLNATVIGALLAYTYFNIKPARFQMGDVGSLGLGTLLAVMTIAQNRIIILPLLGFIFFVELFSVIIQVIARHGFGKRLFLMAPLHHHFELKGWPEEKIVARFWILNGLAVALGVWLSLH</sequence>
<dbReference type="Proteomes" id="UP000178808">
    <property type="component" value="Unassembled WGS sequence"/>
</dbReference>
<feature type="transmembrane region" description="Helical" evidence="7">
    <location>
        <begin position="6"/>
        <end position="25"/>
    </location>
</feature>
<dbReference type="PANTHER" id="PTHR22926:SF5">
    <property type="entry name" value="PHOSPHO-N-ACETYLMURAMOYL-PENTAPEPTIDE-TRANSFERASE HOMOLOG"/>
    <property type="match status" value="1"/>
</dbReference>
<dbReference type="AlphaFoldDB" id="A0A1G1Z896"/>
<feature type="transmembrane region" description="Helical" evidence="7">
    <location>
        <begin position="82"/>
        <end position="101"/>
    </location>
</feature>
<keyword evidence="3 7" id="KW-0808">Transferase</keyword>
<protein>
    <recommendedName>
        <fullName evidence="7">Phospho-N-acetylmuramoyl-pentapeptide-transferase</fullName>
        <ecNumber evidence="7">2.7.8.13</ecNumber>
    </recommendedName>
    <alternativeName>
        <fullName evidence="7">UDP-MurNAc-pentapeptide phosphotransferase</fullName>
    </alternativeName>
</protein>
<evidence type="ECO:0000256" key="2">
    <source>
        <dbReference type="ARBA" id="ARBA00005583"/>
    </source>
</evidence>
<dbReference type="GO" id="GO:0008963">
    <property type="term" value="F:phospho-N-acetylmuramoyl-pentapeptide-transferase activity"/>
    <property type="evidence" value="ECO:0007669"/>
    <property type="project" value="UniProtKB-UniRule"/>
</dbReference>
<proteinExistence type="inferred from homology"/>
<keyword evidence="6 7" id="KW-0472">Membrane</keyword>
<dbReference type="GO" id="GO:0046872">
    <property type="term" value="F:metal ion binding"/>
    <property type="evidence" value="ECO:0007669"/>
    <property type="project" value="UniProtKB-KW"/>
</dbReference>
<reference evidence="9 10" key="1">
    <citation type="journal article" date="2016" name="Nat. Commun.">
        <title>Thousands of microbial genomes shed light on interconnected biogeochemical processes in an aquifer system.</title>
        <authorList>
            <person name="Anantharaman K."/>
            <person name="Brown C.T."/>
            <person name="Hug L.A."/>
            <person name="Sharon I."/>
            <person name="Castelle C.J."/>
            <person name="Probst A.J."/>
            <person name="Thomas B.C."/>
            <person name="Singh A."/>
            <person name="Wilkins M.J."/>
            <person name="Karaoz U."/>
            <person name="Brodie E.L."/>
            <person name="Williams K.H."/>
            <person name="Hubbard S.S."/>
            <person name="Banfield J.F."/>
        </authorList>
    </citation>
    <scope>NUCLEOTIDE SEQUENCE [LARGE SCALE GENOMIC DNA]</scope>
</reference>
<keyword evidence="7" id="KW-0132">Cell division</keyword>
<dbReference type="CDD" id="cd06852">
    <property type="entry name" value="GT_MraY"/>
    <property type="match status" value="1"/>
</dbReference>
<feature type="binding site" evidence="8">
    <location>
        <position position="279"/>
    </location>
    <ligand>
        <name>Mg(2+)</name>
        <dbReference type="ChEBI" id="CHEBI:18420"/>
    </ligand>
</feature>
<keyword evidence="7" id="KW-0573">Peptidoglycan synthesis</keyword>
<dbReference type="InterPro" id="IPR018480">
    <property type="entry name" value="PNAcMuramoyl-5peptid_Trfase_CS"/>
</dbReference>
<keyword evidence="7" id="KW-0133">Cell shape</keyword>
<evidence type="ECO:0000256" key="5">
    <source>
        <dbReference type="ARBA" id="ARBA00022989"/>
    </source>
</evidence>
<evidence type="ECO:0000256" key="1">
    <source>
        <dbReference type="ARBA" id="ARBA00004141"/>
    </source>
</evidence>
<keyword evidence="7" id="KW-0131">Cell cycle</keyword>
<evidence type="ECO:0000256" key="6">
    <source>
        <dbReference type="ARBA" id="ARBA00023136"/>
    </source>
</evidence>
<comment type="similarity">
    <text evidence="2 7">Belongs to the glycosyltransferase 4 family. MraY subfamily.</text>
</comment>
<feature type="transmembrane region" description="Helical" evidence="7">
    <location>
        <begin position="162"/>
        <end position="180"/>
    </location>
</feature>
<comment type="pathway">
    <text evidence="7">Cell wall biogenesis; peptidoglycan biosynthesis.</text>
</comment>
<evidence type="ECO:0000313" key="10">
    <source>
        <dbReference type="Proteomes" id="UP000178808"/>
    </source>
</evidence>
<accession>A0A1G1Z896</accession>
<comment type="catalytic activity">
    <reaction evidence="7">
        <text>UDP-N-acetyl-alpha-D-muramoyl-L-alanyl-gamma-D-glutamyl-meso-2,6-diaminopimeloyl-D-alanyl-D-alanine + di-trans,octa-cis-undecaprenyl phosphate = di-trans,octa-cis-undecaprenyl diphospho-N-acetyl-alpha-D-muramoyl-L-alanyl-D-glutamyl-meso-2,6-diaminopimeloyl-D-alanyl-D-alanine + UMP</text>
        <dbReference type="Rhea" id="RHEA:28386"/>
        <dbReference type="ChEBI" id="CHEBI:57865"/>
        <dbReference type="ChEBI" id="CHEBI:60392"/>
        <dbReference type="ChEBI" id="CHEBI:61386"/>
        <dbReference type="ChEBI" id="CHEBI:61387"/>
        <dbReference type="EC" id="2.7.8.13"/>
    </reaction>
</comment>
<evidence type="ECO:0000256" key="3">
    <source>
        <dbReference type="ARBA" id="ARBA00022679"/>
    </source>
</evidence>
<dbReference type="GO" id="GO:0005886">
    <property type="term" value="C:plasma membrane"/>
    <property type="evidence" value="ECO:0007669"/>
    <property type="project" value="UniProtKB-SubCell"/>
</dbReference>
<dbReference type="GO" id="GO:0051301">
    <property type="term" value="P:cell division"/>
    <property type="evidence" value="ECO:0007669"/>
    <property type="project" value="UniProtKB-KW"/>
</dbReference>
<dbReference type="UniPathway" id="UPA00219"/>
<keyword evidence="5 7" id="KW-1133">Transmembrane helix</keyword>
<gene>
    <name evidence="7" type="primary">mraY</name>
    <name evidence="9" type="ORF">A3I31_03230</name>
</gene>
<feature type="binding site" evidence="8">
    <location>
        <position position="219"/>
    </location>
    <ligand>
        <name>Mg(2+)</name>
        <dbReference type="ChEBI" id="CHEBI:18420"/>
    </ligand>
</feature>
<feature type="transmembrane region" description="Helical" evidence="7">
    <location>
        <begin position="227"/>
        <end position="245"/>
    </location>
</feature>
<feature type="transmembrane region" description="Helical" evidence="7">
    <location>
        <begin position="301"/>
        <end position="322"/>
    </location>
</feature>
<dbReference type="EC" id="2.7.8.13" evidence="7"/>
<keyword evidence="4 7" id="KW-0812">Transmembrane</keyword>
<dbReference type="InterPro" id="IPR000715">
    <property type="entry name" value="Glycosyl_transferase_4"/>
</dbReference>
<comment type="subcellular location">
    <subcellularLocation>
        <location evidence="7">Cell membrane</location>
        <topology evidence="7">Multi-pass membrane protein</topology>
    </subcellularLocation>
    <subcellularLocation>
        <location evidence="1">Membrane</location>
        <topology evidence="1">Multi-pass membrane protein</topology>
    </subcellularLocation>
</comment>
<evidence type="ECO:0000256" key="8">
    <source>
        <dbReference type="PIRSR" id="PIRSR600715-1"/>
    </source>
</evidence>
<dbReference type="HAMAP" id="MF_00038">
    <property type="entry name" value="MraY"/>
    <property type="match status" value="1"/>
</dbReference>
<dbReference type="InterPro" id="IPR003524">
    <property type="entry name" value="PNAcMuramoyl-5peptid_Trfase"/>
</dbReference>
<feature type="transmembrane region" description="Helical" evidence="7">
    <location>
        <begin position="57"/>
        <end position="76"/>
    </location>
</feature>
<dbReference type="Pfam" id="PF00953">
    <property type="entry name" value="Glycos_transf_4"/>
    <property type="match status" value="1"/>
</dbReference>
<dbReference type="GO" id="GO:0008360">
    <property type="term" value="P:regulation of cell shape"/>
    <property type="evidence" value="ECO:0007669"/>
    <property type="project" value="UniProtKB-KW"/>
</dbReference>
<evidence type="ECO:0000256" key="4">
    <source>
        <dbReference type="ARBA" id="ARBA00022692"/>
    </source>
</evidence>
<dbReference type="PANTHER" id="PTHR22926">
    <property type="entry name" value="PHOSPHO-N-ACETYLMURAMOYL-PENTAPEPTIDE-TRANSFERASE"/>
    <property type="match status" value="1"/>
</dbReference>
<dbReference type="PROSITE" id="PS01348">
    <property type="entry name" value="MRAY_2"/>
    <property type="match status" value="1"/>
</dbReference>